<evidence type="ECO:0000313" key="2">
    <source>
        <dbReference type="EMBL" id="KAK2981145.1"/>
    </source>
</evidence>
<evidence type="ECO:0000313" key="3">
    <source>
        <dbReference type="Proteomes" id="UP001187471"/>
    </source>
</evidence>
<feature type="domain" description="PDZ" evidence="1">
    <location>
        <begin position="29"/>
        <end position="118"/>
    </location>
</feature>
<name>A0AA88S016_9ASTE</name>
<dbReference type="InterPro" id="IPR001478">
    <property type="entry name" value="PDZ"/>
</dbReference>
<dbReference type="SUPFAM" id="SSF50156">
    <property type="entry name" value="PDZ domain-like"/>
    <property type="match status" value="1"/>
</dbReference>
<keyword evidence="3" id="KW-1185">Reference proteome</keyword>
<dbReference type="PROSITE" id="PS50106">
    <property type="entry name" value="PDZ"/>
    <property type="match status" value="1"/>
</dbReference>
<dbReference type="Gene3D" id="2.30.42.10">
    <property type="match status" value="1"/>
</dbReference>
<comment type="caution">
    <text evidence="2">The sequence shown here is derived from an EMBL/GenBank/DDBJ whole genome shotgun (WGS) entry which is preliminary data.</text>
</comment>
<reference evidence="2" key="1">
    <citation type="submission" date="2022-12" db="EMBL/GenBank/DDBJ databases">
        <title>Draft genome assemblies for two species of Escallonia (Escalloniales).</title>
        <authorList>
            <person name="Chanderbali A."/>
            <person name="Dervinis C."/>
            <person name="Anghel I."/>
            <person name="Soltis D."/>
            <person name="Soltis P."/>
            <person name="Zapata F."/>
        </authorList>
    </citation>
    <scope>NUCLEOTIDE SEQUENCE</scope>
    <source>
        <strain evidence="2">UCBG92.1500</strain>
        <tissue evidence="2">Leaf</tissue>
    </source>
</reference>
<dbReference type="SMART" id="SM00228">
    <property type="entry name" value="PDZ"/>
    <property type="match status" value="1"/>
</dbReference>
<sequence length="139" mass="14725">MAKMVKHNHVVQLLRNVSKTTPPLEDTHDQSISQSGTQAYLTGVGISIAYPTGNHGSAPGLVVISAAPGGPENRTGVSFGDLIMEIDDRSTEAMGIYDAAELLQLQHNTSNAEISHPNESQEKSQTFLISTALIPFVGG</sequence>
<dbReference type="Pfam" id="PF00595">
    <property type="entry name" value="PDZ"/>
    <property type="match status" value="1"/>
</dbReference>
<protein>
    <recommendedName>
        <fullName evidence="1">PDZ domain-containing protein</fullName>
    </recommendedName>
</protein>
<organism evidence="2 3">
    <name type="scientific">Escallonia rubra</name>
    <dbReference type="NCBI Taxonomy" id="112253"/>
    <lineage>
        <taxon>Eukaryota</taxon>
        <taxon>Viridiplantae</taxon>
        <taxon>Streptophyta</taxon>
        <taxon>Embryophyta</taxon>
        <taxon>Tracheophyta</taxon>
        <taxon>Spermatophyta</taxon>
        <taxon>Magnoliopsida</taxon>
        <taxon>eudicotyledons</taxon>
        <taxon>Gunneridae</taxon>
        <taxon>Pentapetalae</taxon>
        <taxon>asterids</taxon>
        <taxon>campanulids</taxon>
        <taxon>Escalloniales</taxon>
        <taxon>Escalloniaceae</taxon>
        <taxon>Escallonia</taxon>
    </lineage>
</organism>
<dbReference type="AlphaFoldDB" id="A0AA88S016"/>
<accession>A0AA88S016</accession>
<dbReference type="EMBL" id="JAVXUO010001557">
    <property type="protein sequence ID" value="KAK2981145.1"/>
    <property type="molecule type" value="Genomic_DNA"/>
</dbReference>
<dbReference type="InterPro" id="IPR036034">
    <property type="entry name" value="PDZ_sf"/>
</dbReference>
<dbReference type="Proteomes" id="UP001187471">
    <property type="component" value="Unassembled WGS sequence"/>
</dbReference>
<proteinExistence type="predicted"/>
<gene>
    <name evidence="2" type="ORF">RJ640_028511</name>
</gene>
<evidence type="ECO:0000259" key="1">
    <source>
        <dbReference type="PROSITE" id="PS50106"/>
    </source>
</evidence>